<dbReference type="FunFam" id="1.10.510.10:FF:002766">
    <property type="match status" value="1"/>
</dbReference>
<dbReference type="InterPro" id="IPR008266">
    <property type="entry name" value="Tyr_kinase_AS"/>
</dbReference>
<dbReference type="Gene3D" id="1.10.510.10">
    <property type="entry name" value="Transferase(Phosphotransferase) domain 1"/>
    <property type="match status" value="1"/>
</dbReference>
<dbReference type="GO" id="GO:0035485">
    <property type="term" value="F:adenine/guanine mispair binding"/>
    <property type="evidence" value="ECO:0007669"/>
    <property type="project" value="TreeGrafter"/>
</dbReference>
<evidence type="ECO:0000256" key="13">
    <source>
        <dbReference type="ARBA" id="ARBA00023014"/>
    </source>
</evidence>
<dbReference type="InterPro" id="IPR023170">
    <property type="entry name" value="HhH_base_excis_C"/>
</dbReference>
<dbReference type="GO" id="GO:0034039">
    <property type="term" value="F:8-oxo-7,8-dihydroguanine DNA N-glycosylase activity"/>
    <property type="evidence" value="ECO:0007669"/>
    <property type="project" value="TreeGrafter"/>
</dbReference>
<evidence type="ECO:0000256" key="21">
    <source>
        <dbReference type="SAM" id="MobiDB-lite"/>
    </source>
</evidence>
<dbReference type="InterPro" id="IPR017441">
    <property type="entry name" value="Protein_kinase_ATP_BS"/>
</dbReference>
<evidence type="ECO:0000256" key="5">
    <source>
        <dbReference type="ARBA" id="ARBA00008343"/>
    </source>
</evidence>
<dbReference type="Ensembl" id="ENSSSUT00005016613.1">
    <property type="protein sequence ID" value="ENSSSUP00005014545.1"/>
    <property type="gene ID" value="ENSSSUG00005009141.1"/>
</dbReference>
<reference evidence="24" key="2">
    <citation type="submission" date="2025-08" db="UniProtKB">
        <authorList>
            <consortium name="Ensembl"/>
        </authorList>
    </citation>
    <scope>IDENTIFICATION</scope>
</reference>
<keyword evidence="20" id="KW-0067">ATP-binding</keyword>
<feature type="domain" description="Protein kinase" evidence="22">
    <location>
        <begin position="58"/>
        <end position="350"/>
    </location>
</feature>
<dbReference type="Pfam" id="PF10576">
    <property type="entry name" value="EndIII_4Fe-2S"/>
    <property type="match status" value="1"/>
</dbReference>
<dbReference type="GO" id="GO:0000701">
    <property type="term" value="F:purine-specific mismatch base pair DNA N-glycosylase activity"/>
    <property type="evidence" value="ECO:0007669"/>
    <property type="project" value="UniProtKB-EC"/>
</dbReference>
<dbReference type="PROSITE" id="PS51462">
    <property type="entry name" value="NUDIX"/>
    <property type="match status" value="1"/>
</dbReference>
<keyword evidence="12" id="KW-0408">Iron</keyword>
<dbReference type="InterPro" id="IPR015797">
    <property type="entry name" value="NUDIX_hydrolase-like_dom_sf"/>
</dbReference>
<keyword evidence="10" id="KW-0227">DNA damage</keyword>
<feature type="compositionally biased region" description="Basic residues" evidence="21">
    <location>
        <begin position="242"/>
        <end position="253"/>
    </location>
</feature>
<dbReference type="SMART" id="SM00525">
    <property type="entry name" value="FES"/>
    <property type="match status" value="1"/>
</dbReference>
<dbReference type="Gene3D" id="3.30.200.20">
    <property type="entry name" value="Phosphorylase Kinase, domain 1"/>
    <property type="match status" value="1"/>
</dbReference>
<evidence type="ECO:0000256" key="9">
    <source>
        <dbReference type="ARBA" id="ARBA00022723"/>
    </source>
</evidence>
<dbReference type="EC" id="3.2.2.31" evidence="6"/>
<evidence type="ECO:0000256" key="15">
    <source>
        <dbReference type="ARBA" id="ARBA00023204"/>
    </source>
</evidence>
<evidence type="ECO:0000256" key="20">
    <source>
        <dbReference type="PROSITE-ProRule" id="PRU10141"/>
    </source>
</evidence>
<evidence type="ECO:0000256" key="10">
    <source>
        <dbReference type="ARBA" id="ARBA00022763"/>
    </source>
</evidence>
<keyword evidence="13" id="KW-0411">Iron-sulfur</keyword>
<dbReference type="InterPro" id="IPR000719">
    <property type="entry name" value="Prot_kinase_dom"/>
</dbReference>
<evidence type="ECO:0000313" key="24">
    <source>
        <dbReference type="Ensembl" id="ENSSSUP00005014545.1"/>
    </source>
</evidence>
<dbReference type="SUPFAM" id="SSF48150">
    <property type="entry name" value="DNA-glycosylase"/>
    <property type="match status" value="1"/>
</dbReference>
<evidence type="ECO:0000259" key="23">
    <source>
        <dbReference type="PROSITE" id="PS51462"/>
    </source>
</evidence>
<keyword evidence="20" id="KW-0547">Nucleotide-binding</keyword>
<dbReference type="InterPro" id="IPR011009">
    <property type="entry name" value="Kinase-like_dom_sf"/>
</dbReference>
<evidence type="ECO:0000313" key="25">
    <source>
        <dbReference type="Proteomes" id="UP000472268"/>
    </source>
</evidence>
<dbReference type="InterPro" id="IPR029119">
    <property type="entry name" value="MutY_C"/>
</dbReference>
<keyword evidence="25" id="KW-1185">Reference proteome</keyword>
<keyword evidence="9" id="KW-0479">Metal-binding</keyword>
<evidence type="ECO:0000256" key="16">
    <source>
        <dbReference type="ARBA" id="ARBA00023242"/>
    </source>
</evidence>
<dbReference type="Pfam" id="PF14815">
    <property type="entry name" value="NUDIX_4"/>
    <property type="match status" value="1"/>
</dbReference>
<keyword evidence="17" id="KW-0326">Glycosidase</keyword>
<feature type="binding site" evidence="20">
    <location>
        <position position="87"/>
    </location>
    <ligand>
        <name>ATP</name>
        <dbReference type="ChEBI" id="CHEBI:30616"/>
    </ligand>
</feature>
<dbReference type="InterPro" id="IPR011257">
    <property type="entry name" value="DNA_glycosylase"/>
</dbReference>
<dbReference type="SUPFAM" id="SSF56112">
    <property type="entry name" value="Protein kinase-like (PK-like)"/>
    <property type="match status" value="1"/>
</dbReference>
<evidence type="ECO:0000256" key="4">
    <source>
        <dbReference type="ARBA" id="ARBA00004173"/>
    </source>
</evidence>
<evidence type="ECO:0000259" key="22">
    <source>
        <dbReference type="PROSITE" id="PS50011"/>
    </source>
</evidence>
<feature type="region of interest" description="Disordered" evidence="21">
    <location>
        <begin position="242"/>
        <end position="283"/>
    </location>
</feature>
<evidence type="ECO:0000256" key="17">
    <source>
        <dbReference type="ARBA" id="ARBA00023295"/>
    </source>
</evidence>
<evidence type="ECO:0000256" key="8">
    <source>
        <dbReference type="ARBA" id="ARBA00022485"/>
    </source>
</evidence>
<dbReference type="InterPro" id="IPR000445">
    <property type="entry name" value="HhH_motif"/>
</dbReference>
<keyword evidence="8" id="KW-0004">4Fe-4S</keyword>
<dbReference type="InterPro" id="IPR003265">
    <property type="entry name" value="HhH-GPD_domain"/>
</dbReference>
<evidence type="ECO:0000256" key="11">
    <source>
        <dbReference type="ARBA" id="ARBA00022801"/>
    </source>
</evidence>
<dbReference type="FunFam" id="3.90.79.10:FF:000026">
    <property type="entry name" value="Adenine DNA glycosylase"/>
    <property type="match status" value="1"/>
</dbReference>
<dbReference type="PANTHER" id="PTHR42944">
    <property type="entry name" value="ADENINE DNA GLYCOSYLASE"/>
    <property type="match status" value="1"/>
</dbReference>
<dbReference type="GO" id="GO:0005634">
    <property type="term" value="C:nucleus"/>
    <property type="evidence" value="ECO:0007669"/>
    <property type="project" value="UniProtKB-SubCell"/>
</dbReference>
<accession>A0A673TYS1</accession>
<dbReference type="Gene3D" id="1.10.340.30">
    <property type="entry name" value="Hypothetical protein, domain 2"/>
    <property type="match status" value="1"/>
</dbReference>
<keyword evidence="14" id="KW-0496">Mitochondrion</keyword>
<dbReference type="FunFam" id="1.10.1670.10:FF:000002">
    <property type="entry name" value="Adenine DNA glycosylase"/>
    <property type="match status" value="1"/>
</dbReference>
<dbReference type="SUPFAM" id="SSF55811">
    <property type="entry name" value="Nudix"/>
    <property type="match status" value="1"/>
</dbReference>
<comment type="catalytic activity">
    <reaction evidence="1">
        <text>Hydrolyzes free adenine bases from 7,8-dihydro-8-oxoguanine:adenine mismatched double-stranded DNA, leaving an apurinic site.</text>
        <dbReference type="EC" id="3.2.2.31"/>
    </reaction>
</comment>
<dbReference type="PROSITE" id="PS00109">
    <property type="entry name" value="PROTEIN_KINASE_TYR"/>
    <property type="match status" value="1"/>
</dbReference>
<evidence type="ECO:0000256" key="14">
    <source>
        <dbReference type="ARBA" id="ARBA00023128"/>
    </source>
</evidence>
<protein>
    <recommendedName>
        <fullName evidence="7">Adenine DNA glycosylase</fullName>
        <ecNumber evidence="6">3.2.2.31</ecNumber>
    </recommendedName>
    <alternativeName>
        <fullName evidence="19">MutY homolog</fullName>
    </alternativeName>
</protein>
<dbReference type="SMART" id="SM00478">
    <property type="entry name" value="ENDO3c"/>
    <property type="match status" value="1"/>
</dbReference>
<dbReference type="PROSITE" id="PS50011">
    <property type="entry name" value="PROTEIN_KINASE_DOM"/>
    <property type="match status" value="1"/>
</dbReference>
<reference evidence="24 25" key="1">
    <citation type="submission" date="2019-05" db="EMBL/GenBank/DDBJ databases">
        <title>A Chromosome-scale Meerkat (S. suricatta) Genome Assembly.</title>
        <authorList>
            <person name="Dudchenko O."/>
            <person name="Lieberman Aiden E."/>
            <person name="Tung J."/>
            <person name="Barreiro L.B."/>
            <person name="Clutton-Brock T.H."/>
        </authorList>
    </citation>
    <scope>NUCLEOTIDE SEQUENCE [LARGE SCALE GENOMIC DNA]</scope>
</reference>
<dbReference type="GO" id="GO:0006298">
    <property type="term" value="P:mismatch repair"/>
    <property type="evidence" value="ECO:0007669"/>
    <property type="project" value="TreeGrafter"/>
</dbReference>
<dbReference type="GO" id="GO:0005524">
    <property type="term" value="F:ATP binding"/>
    <property type="evidence" value="ECO:0007669"/>
    <property type="project" value="UniProtKB-UniRule"/>
</dbReference>
<evidence type="ECO:0000256" key="1">
    <source>
        <dbReference type="ARBA" id="ARBA00000843"/>
    </source>
</evidence>
<evidence type="ECO:0000256" key="12">
    <source>
        <dbReference type="ARBA" id="ARBA00023004"/>
    </source>
</evidence>
<dbReference type="InterPro" id="IPR044298">
    <property type="entry name" value="MIG/MutY"/>
</dbReference>
<comment type="function">
    <text evidence="18">Involved in oxidative DNA damage repair. Initiates repair of A*oxoG to C*G by removing the inappropriately paired adenine base from the DNA backbone. Possesses both adenine and 2-OH-A DNA glycosylase activities.</text>
</comment>
<dbReference type="Proteomes" id="UP000472268">
    <property type="component" value="Chromosome 8"/>
</dbReference>
<dbReference type="Pfam" id="PF00633">
    <property type="entry name" value="HHH"/>
    <property type="match status" value="1"/>
</dbReference>
<dbReference type="FunFam" id="3.30.200.20:FF:000134">
    <property type="entry name" value="Dual specificity testis-specific protein kinase 2"/>
    <property type="match status" value="1"/>
</dbReference>
<evidence type="ECO:0000256" key="7">
    <source>
        <dbReference type="ARBA" id="ARBA00022023"/>
    </source>
</evidence>
<keyword evidence="16" id="KW-0539">Nucleus</keyword>
<dbReference type="Pfam" id="PF00730">
    <property type="entry name" value="HhH-GPD"/>
    <property type="match status" value="1"/>
</dbReference>
<dbReference type="GO" id="GO:0005739">
    <property type="term" value="C:mitochondrion"/>
    <property type="evidence" value="ECO:0007669"/>
    <property type="project" value="UniProtKB-SubCell"/>
</dbReference>
<dbReference type="CDD" id="cd00056">
    <property type="entry name" value="ENDO3c"/>
    <property type="match status" value="1"/>
</dbReference>
<dbReference type="InterPro" id="IPR004036">
    <property type="entry name" value="Endonuclease-III-like_CS2"/>
</dbReference>
<dbReference type="InterPro" id="IPR000086">
    <property type="entry name" value="NUDIX_hydrolase_dom"/>
</dbReference>
<dbReference type="Gene3D" id="1.10.1670.10">
    <property type="entry name" value="Helix-hairpin-Helix base-excision DNA repair enzymes (C-terminal)"/>
    <property type="match status" value="1"/>
</dbReference>
<dbReference type="GO" id="GO:0004672">
    <property type="term" value="F:protein kinase activity"/>
    <property type="evidence" value="ECO:0007669"/>
    <property type="project" value="InterPro"/>
</dbReference>
<comment type="cofactor">
    <cofactor evidence="2">
        <name>[4Fe-4S] cluster</name>
        <dbReference type="ChEBI" id="CHEBI:49883"/>
    </cofactor>
</comment>
<comment type="similarity">
    <text evidence="5">Belongs to the Nth/MutY family.</text>
</comment>
<keyword evidence="11" id="KW-0378">Hydrolase</keyword>
<sequence length="767" mass="85505">MDRSKRNSIAGFPPRVERLEDFEGGGGGDGNMTQVGRVWPSSYRALISAFSRLTRLDDFTCEKIGSGFFSEVFKVRHRASGQVMALKMNTLSSNRANMLKEVQLMNRLSHPNILRFMGVCVHQGQLHALTEYINSGNLEQLLDSNLHLPWSVRVKLAYDIAVGLSYLHFKGIFHRDLTSKNCLIKRDENGYSAVVADFGLAEKIPDVSMGNEKLAVVGSPFWMAPEVLRDEPYNEKAIMKKPRTAVRTCRRKQASSQEGREKQVLSSSPVKPSTPDGEELRLSQGLARRQKEVVLRASVSPYHLFRDTAEVTVFRENLLSWYDREKRDLPWRRRAEGEVDPDRRAYAVWVSEVMLQQTQVATVIDYYTRWMQKWPTLQDLASASLEEVNQLWAGLGYYSRGRWLQEGAQKVVKLGGHVPHTAETLQKLLPGVGRYTAGAIASIAFGEATGVVDGNVVRVLCRVRAIGADPGSTFVSQQLWSLAQQLVDPARPGDFNQAAMELGATVCTPQHPRCSQCPVQSMCRAHQRVEREQLLASQSLPSSPDVEECAPSTGQCQLCAPPTEPWNQTLGVANFPRKASRRPPREECSAICVLEQLRALGGARILLVQRPKSGLLAGLWEFPSVTAEPSGRCPREALLQELQSWAGPLPATHLQHLGQVVHTFSHIKLTYQVYGLALEGQTPVTITPPGTRWLTREEFHTAAVSTAMKKVFRVYEGQRLGTCKRSKTSQVSTPSTRRKLSPGQQVLDSFFRPHIPTDASSLKSMAQ</sequence>
<reference evidence="24" key="3">
    <citation type="submission" date="2025-09" db="UniProtKB">
        <authorList>
            <consortium name="Ensembl"/>
        </authorList>
    </citation>
    <scope>IDENTIFICATION</scope>
</reference>
<dbReference type="GO" id="GO:0046872">
    <property type="term" value="F:metal ion binding"/>
    <property type="evidence" value="ECO:0007669"/>
    <property type="project" value="UniProtKB-KW"/>
</dbReference>
<feature type="domain" description="Nudix hydrolase" evidence="23">
    <location>
        <begin position="584"/>
        <end position="716"/>
    </location>
</feature>
<dbReference type="CDD" id="cd03431">
    <property type="entry name" value="NUDIX_DNA_Glycosylase_C-MutY"/>
    <property type="match status" value="1"/>
</dbReference>
<dbReference type="GO" id="GO:0006284">
    <property type="term" value="P:base-excision repair"/>
    <property type="evidence" value="ECO:0007669"/>
    <property type="project" value="InterPro"/>
</dbReference>
<dbReference type="GO" id="GO:0051539">
    <property type="term" value="F:4 iron, 4 sulfur cluster binding"/>
    <property type="evidence" value="ECO:0007669"/>
    <property type="project" value="UniProtKB-KW"/>
</dbReference>
<evidence type="ECO:0000256" key="2">
    <source>
        <dbReference type="ARBA" id="ARBA00001966"/>
    </source>
</evidence>
<evidence type="ECO:0000256" key="18">
    <source>
        <dbReference type="ARBA" id="ARBA00058024"/>
    </source>
</evidence>
<evidence type="ECO:0000256" key="3">
    <source>
        <dbReference type="ARBA" id="ARBA00004123"/>
    </source>
</evidence>
<proteinExistence type="inferred from homology"/>
<comment type="subcellular location">
    <subcellularLocation>
        <location evidence="4">Mitochondrion</location>
    </subcellularLocation>
    <subcellularLocation>
        <location evidence="3">Nucleus</location>
    </subcellularLocation>
</comment>
<dbReference type="Gene3D" id="3.90.79.10">
    <property type="entry name" value="Nucleoside Triphosphate Pyrophosphohydrolase"/>
    <property type="match status" value="1"/>
</dbReference>
<dbReference type="FunFam" id="1.10.340.30:FF:000002">
    <property type="entry name" value="Adenine DNA glycosylase"/>
    <property type="match status" value="1"/>
</dbReference>
<dbReference type="Pfam" id="PF00069">
    <property type="entry name" value="Pkinase"/>
    <property type="match status" value="1"/>
</dbReference>
<name>A0A673TYS1_SURSU</name>
<dbReference type="PROSITE" id="PS01155">
    <property type="entry name" value="ENDONUCLEASE_III_2"/>
    <property type="match status" value="1"/>
</dbReference>
<organism evidence="24 25">
    <name type="scientific">Suricata suricatta</name>
    <name type="common">Meerkat</name>
    <dbReference type="NCBI Taxonomy" id="37032"/>
    <lineage>
        <taxon>Eukaryota</taxon>
        <taxon>Metazoa</taxon>
        <taxon>Chordata</taxon>
        <taxon>Craniata</taxon>
        <taxon>Vertebrata</taxon>
        <taxon>Euteleostomi</taxon>
        <taxon>Mammalia</taxon>
        <taxon>Eutheria</taxon>
        <taxon>Laurasiatheria</taxon>
        <taxon>Carnivora</taxon>
        <taxon>Feliformia</taxon>
        <taxon>Herpestidae</taxon>
        <taxon>Suricata</taxon>
    </lineage>
</organism>
<keyword evidence="15" id="KW-0234">DNA repair</keyword>
<evidence type="ECO:0000256" key="6">
    <source>
        <dbReference type="ARBA" id="ARBA00012045"/>
    </source>
</evidence>
<dbReference type="PROSITE" id="PS00107">
    <property type="entry name" value="PROTEIN_KINASE_ATP"/>
    <property type="match status" value="1"/>
</dbReference>
<evidence type="ECO:0000256" key="19">
    <source>
        <dbReference type="ARBA" id="ARBA00081502"/>
    </source>
</evidence>
<dbReference type="InterPro" id="IPR003651">
    <property type="entry name" value="Endonuclease3_FeS-loop_motif"/>
</dbReference>
<dbReference type="GO" id="GO:0032357">
    <property type="term" value="F:oxidized purine DNA binding"/>
    <property type="evidence" value="ECO:0007669"/>
    <property type="project" value="TreeGrafter"/>
</dbReference>
<dbReference type="AlphaFoldDB" id="A0A673TYS1"/>
<gene>
    <name evidence="24" type="primary">MUTYH</name>
</gene>
<dbReference type="PANTHER" id="PTHR42944:SF1">
    <property type="entry name" value="ADENINE DNA GLYCOSYLASE"/>
    <property type="match status" value="1"/>
</dbReference>